<keyword evidence="5" id="KW-1185">Reference proteome</keyword>
<evidence type="ECO:0000313" key="5">
    <source>
        <dbReference type="Proteomes" id="UP000488299"/>
    </source>
</evidence>
<feature type="domain" description="D-apionate lactonase C-terminal" evidence="3">
    <location>
        <begin position="562"/>
        <end position="627"/>
    </location>
</feature>
<feature type="domain" description="D-apionate lactonase TIM barrel" evidence="2">
    <location>
        <begin position="258"/>
        <end position="539"/>
    </location>
</feature>
<dbReference type="Pfam" id="PF25839">
    <property type="entry name" value="Apionate_lact_C"/>
    <property type="match status" value="1"/>
</dbReference>
<dbReference type="Pfam" id="PF25837">
    <property type="entry name" value="Apionate_lact_N"/>
    <property type="match status" value="1"/>
</dbReference>
<dbReference type="Proteomes" id="UP000488299">
    <property type="component" value="Unassembled WGS sequence"/>
</dbReference>
<proteinExistence type="predicted"/>
<comment type="caution">
    <text evidence="4">The sequence shown here is derived from an EMBL/GenBank/DDBJ whole genome shotgun (WGS) entry which is preliminary data.</text>
</comment>
<dbReference type="Pfam" id="PF25838">
    <property type="entry name" value="Apionate_lact_M"/>
    <property type="match status" value="1"/>
</dbReference>
<dbReference type="InterPro" id="IPR058788">
    <property type="entry name" value="ApnL_N"/>
</dbReference>
<dbReference type="RefSeq" id="WP_152121978.1">
    <property type="nucleotide sequence ID" value="NZ_WELI01000001.1"/>
</dbReference>
<evidence type="ECO:0000259" key="3">
    <source>
        <dbReference type="Pfam" id="PF25839"/>
    </source>
</evidence>
<evidence type="ECO:0000259" key="1">
    <source>
        <dbReference type="Pfam" id="PF25837"/>
    </source>
</evidence>
<evidence type="ECO:0000259" key="2">
    <source>
        <dbReference type="Pfam" id="PF25838"/>
    </source>
</evidence>
<gene>
    <name evidence="4" type="ORF">F5984_00995</name>
</gene>
<protein>
    <submittedName>
        <fullName evidence="4">Uncharacterized protein</fullName>
    </submittedName>
</protein>
<name>A0A7J5U3Z4_9BACT</name>
<dbReference type="InterPro" id="IPR058789">
    <property type="entry name" value="ApnL_C"/>
</dbReference>
<evidence type="ECO:0000313" key="4">
    <source>
        <dbReference type="EMBL" id="KAB7732564.1"/>
    </source>
</evidence>
<accession>A0A7J5U3Z4</accession>
<sequence length="631" mass="69292">MSTLLYTGTSQSHPIRRVQAGPLTALYENGFLRYVKLGDDEVVRMIYFALRDARWNTLDWQLTDEQVEIGEQSFRISYTGGSFEGVTEIIRWQAQLTGDASGRIDFGLEGEVLVPFWRNRAGLCVLHSLAETVGRPAIVETPDGRTVEGIFPESITLQQPFQDIAVLRWTLPHQDVVQLSVAGDVFETEDQRNWGDASFKTYCTPVRLPMPVHIEPGDRISQRVTLELVNRSAEERMATAQQLRLVRPDGPENPLPVIGLCQALDTPKLKTDEVTQLRRMAPHHLRIELNFGRPDWSEWFTVGLSEAKKLQAEVLLAISFTDNYPAELDYLQQAVSWLGVQAWAVEVFSLTHPATPDGLLTAVAEPLRALFPGALLGAGTTGPFVDLQGATFETDRTDYLVCSLNPQMHLTGDWTVIENKDAHADTVRSMQALLPSTAIHVGPVSLRQRLSGVPTNFDTDWPADIDPRQPSLLAAGWFLGSLASLTSAGAARVTFFDTKGGRGVIQGLDAPLFPDRFSAEPGDVFPVGLVLQLLADWKGAVAKPIAFLDPVQGSALWLTWHDRHLLVLANHSPEPQTVDLGEWPVTPAEVCVLDEITAPAAIKTGTLPPVAPFAETAITLNPFAIVALMSA</sequence>
<reference evidence="4 5" key="1">
    <citation type="submission" date="2019-10" db="EMBL/GenBank/DDBJ databases">
        <title>Rudanella paleaurantiibacter sp. nov., isolated from sludge.</title>
        <authorList>
            <person name="Xu S.Q."/>
        </authorList>
    </citation>
    <scope>NUCLEOTIDE SEQUENCE [LARGE SCALE GENOMIC DNA]</scope>
    <source>
        <strain evidence="4 5">HX-22-17</strain>
    </source>
</reference>
<dbReference type="EMBL" id="WELI01000001">
    <property type="protein sequence ID" value="KAB7732564.1"/>
    <property type="molecule type" value="Genomic_DNA"/>
</dbReference>
<organism evidence="4 5">
    <name type="scientific">Rudanella paleaurantiibacter</name>
    <dbReference type="NCBI Taxonomy" id="2614655"/>
    <lineage>
        <taxon>Bacteria</taxon>
        <taxon>Pseudomonadati</taxon>
        <taxon>Bacteroidota</taxon>
        <taxon>Cytophagia</taxon>
        <taxon>Cytophagales</taxon>
        <taxon>Cytophagaceae</taxon>
        <taxon>Rudanella</taxon>
    </lineage>
</organism>
<dbReference type="InterPro" id="IPR058787">
    <property type="entry name" value="ApnL_M"/>
</dbReference>
<feature type="domain" description="D-apionate lactonase N-terminal" evidence="1">
    <location>
        <begin position="6"/>
        <end position="228"/>
    </location>
</feature>
<dbReference type="AlphaFoldDB" id="A0A7J5U3Z4"/>